<gene>
    <name evidence="1" type="ORF">O6H91_17G059600</name>
</gene>
<proteinExistence type="predicted"/>
<evidence type="ECO:0000313" key="1">
    <source>
        <dbReference type="EMBL" id="KAJ7525624.1"/>
    </source>
</evidence>
<reference evidence="2" key="1">
    <citation type="journal article" date="2024" name="Proc. Natl. Acad. Sci. U.S.A.">
        <title>Extraordinary preservation of gene collinearity over three hundred million years revealed in homosporous lycophytes.</title>
        <authorList>
            <person name="Li C."/>
            <person name="Wickell D."/>
            <person name="Kuo L.Y."/>
            <person name="Chen X."/>
            <person name="Nie B."/>
            <person name="Liao X."/>
            <person name="Peng D."/>
            <person name="Ji J."/>
            <person name="Jenkins J."/>
            <person name="Williams M."/>
            <person name="Shu S."/>
            <person name="Plott C."/>
            <person name="Barry K."/>
            <person name="Rajasekar S."/>
            <person name="Grimwood J."/>
            <person name="Han X."/>
            <person name="Sun S."/>
            <person name="Hou Z."/>
            <person name="He W."/>
            <person name="Dai G."/>
            <person name="Sun C."/>
            <person name="Schmutz J."/>
            <person name="Leebens-Mack J.H."/>
            <person name="Li F.W."/>
            <person name="Wang L."/>
        </authorList>
    </citation>
    <scope>NUCLEOTIDE SEQUENCE [LARGE SCALE GENOMIC DNA]</scope>
    <source>
        <strain evidence="2">cv. PW_Plant_1</strain>
    </source>
</reference>
<keyword evidence="2" id="KW-1185">Reference proteome</keyword>
<dbReference type="Proteomes" id="UP001162992">
    <property type="component" value="Chromosome 17"/>
</dbReference>
<name>A0ACC2B8D2_DIPCM</name>
<protein>
    <submittedName>
        <fullName evidence="1">Uncharacterized protein</fullName>
    </submittedName>
</protein>
<accession>A0ACC2B8D2</accession>
<evidence type="ECO:0000313" key="2">
    <source>
        <dbReference type="Proteomes" id="UP001162992"/>
    </source>
</evidence>
<dbReference type="EMBL" id="CM055108">
    <property type="protein sequence ID" value="KAJ7525624.1"/>
    <property type="molecule type" value="Genomic_DNA"/>
</dbReference>
<comment type="caution">
    <text evidence="1">The sequence shown here is derived from an EMBL/GenBank/DDBJ whole genome shotgun (WGS) entry which is preliminary data.</text>
</comment>
<organism evidence="1 2">
    <name type="scientific">Diphasiastrum complanatum</name>
    <name type="common">Issler's clubmoss</name>
    <name type="synonym">Lycopodium complanatum</name>
    <dbReference type="NCBI Taxonomy" id="34168"/>
    <lineage>
        <taxon>Eukaryota</taxon>
        <taxon>Viridiplantae</taxon>
        <taxon>Streptophyta</taxon>
        <taxon>Embryophyta</taxon>
        <taxon>Tracheophyta</taxon>
        <taxon>Lycopodiopsida</taxon>
        <taxon>Lycopodiales</taxon>
        <taxon>Lycopodiaceae</taxon>
        <taxon>Lycopodioideae</taxon>
        <taxon>Diphasiastrum</taxon>
    </lineage>
</organism>
<sequence length="283" mass="31602">MENSVQIAGLHFAYPGQPPFISDFSLKLNPGSRCLLVGANGAGKTTLLRIFAGKHMVGGKDVVRILGQSAFHDTSLTCSGELAYLGESWSRAIGCAGEVPLQGDFSAEHMIFGVEGVDPDRREKLIDLLDIDLEWKMHKVSDGQRRRVQICMGLLHVFQVLLLDEVTVDLDVVARMDLLSFLMEECEQRGATVVYSTHIFDGLESWATHLAYVEDGKLKQTYTFPDIFYTLDRPKTLLRIVEPLLRAERKHRENVAASGGGQVKSAMAETSPWSSRRHMAYYR</sequence>